<organism evidence="2">
    <name type="scientific">Siphoviridae sp. ctCb814</name>
    <dbReference type="NCBI Taxonomy" id="2827808"/>
    <lineage>
        <taxon>Viruses</taxon>
        <taxon>Duplodnaviria</taxon>
        <taxon>Heunggongvirae</taxon>
        <taxon>Uroviricota</taxon>
        <taxon>Caudoviricetes</taxon>
    </lineage>
</organism>
<protein>
    <recommendedName>
        <fullName evidence="1">DUF1653 domain-containing protein</fullName>
    </recommendedName>
</protein>
<accession>A0A8S5SN64</accession>
<reference evidence="2" key="1">
    <citation type="journal article" date="2021" name="Proc. Natl. Acad. Sci. U.S.A.">
        <title>A Catalog of Tens of Thousands of Viruses from Human Metagenomes Reveals Hidden Associations with Chronic Diseases.</title>
        <authorList>
            <person name="Tisza M.J."/>
            <person name="Buck C.B."/>
        </authorList>
    </citation>
    <scope>NUCLEOTIDE SEQUENCE</scope>
    <source>
        <strain evidence="2">CtCb814</strain>
    </source>
</reference>
<evidence type="ECO:0000259" key="1">
    <source>
        <dbReference type="Pfam" id="PF07866"/>
    </source>
</evidence>
<dbReference type="Gene3D" id="2.30.30.320">
    <property type="entry name" value="DUF1653-like domain"/>
    <property type="match status" value="1"/>
</dbReference>
<dbReference type="InterPro" id="IPR023387">
    <property type="entry name" value="DUF1653-like_dom"/>
</dbReference>
<name>A0A8S5SN64_9CAUD</name>
<feature type="domain" description="DUF1653" evidence="1">
    <location>
        <begin position="32"/>
        <end position="95"/>
    </location>
</feature>
<dbReference type="EMBL" id="BK032638">
    <property type="protein sequence ID" value="DAF52493.1"/>
    <property type="molecule type" value="Genomic_DNA"/>
</dbReference>
<dbReference type="InterPro" id="IPR037135">
    <property type="entry name" value="DUF1653-like_dom_sf"/>
</dbReference>
<sequence length="105" mass="12259">MLTAVYDTGHSTNIMEIQKNAQYLKEEMTGCIYRHFKGELYIVTDVVVNSESLKIEVIYKDFTPSQLTWSRDLKQFFSGVNTTKYPDALQRVRFKKVGRNGEIER</sequence>
<proteinExistence type="predicted"/>
<dbReference type="Pfam" id="PF07866">
    <property type="entry name" value="DUF1653"/>
    <property type="match status" value="1"/>
</dbReference>
<evidence type="ECO:0000313" key="2">
    <source>
        <dbReference type="EMBL" id="DAF52493.1"/>
    </source>
</evidence>